<evidence type="ECO:0000256" key="8">
    <source>
        <dbReference type="SAM" id="SignalP"/>
    </source>
</evidence>
<keyword evidence="3" id="KW-1003">Cell membrane</keyword>
<organism evidence="10 11">
    <name type="scientific">Cupriavidus gilardii</name>
    <dbReference type="NCBI Taxonomy" id="82541"/>
    <lineage>
        <taxon>Bacteria</taxon>
        <taxon>Pseudomonadati</taxon>
        <taxon>Pseudomonadota</taxon>
        <taxon>Betaproteobacteria</taxon>
        <taxon>Burkholderiales</taxon>
        <taxon>Burkholderiaceae</taxon>
        <taxon>Cupriavidus</taxon>
    </lineage>
</organism>
<dbReference type="PROSITE" id="PS50893">
    <property type="entry name" value="ABC_TRANSPORTER_2"/>
    <property type="match status" value="1"/>
</dbReference>
<dbReference type="GeneID" id="70688642"/>
<evidence type="ECO:0000256" key="4">
    <source>
        <dbReference type="ARBA" id="ARBA00022519"/>
    </source>
</evidence>
<keyword evidence="4" id="KW-0472">Membrane</keyword>
<evidence type="ECO:0000259" key="9">
    <source>
        <dbReference type="PROSITE" id="PS50893"/>
    </source>
</evidence>
<dbReference type="SUPFAM" id="SSF52540">
    <property type="entry name" value="P-loop containing nucleoside triphosphate hydrolases"/>
    <property type="match status" value="1"/>
</dbReference>
<keyword evidence="7" id="KW-0029">Amino-acid transport</keyword>
<keyword evidence="5" id="KW-0547">Nucleotide-binding</keyword>
<protein>
    <submittedName>
        <fullName evidence="10">ABC transporter ATP-binding protein</fullName>
    </submittedName>
</protein>
<dbReference type="PANTHER" id="PTHR43820:SF4">
    <property type="entry name" value="HIGH-AFFINITY BRANCHED-CHAIN AMINO ACID TRANSPORT ATP-BINDING PROTEIN LIVF"/>
    <property type="match status" value="1"/>
</dbReference>
<dbReference type="CDD" id="cd03224">
    <property type="entry name" value="ABC_TM1139_LivF_branched"/>
    <property type="match status" value="1"/>
</dbReference>
<dbReference type="GO" id="GO:0005524">
    <property type="term" value="F:ATP binding"/>
    <property type="evidence" value="ECO:0007669"/>
    <property type="project" value="UniProtKB-KW"/>
</dbReference>
<feature type="signal peptide" evidence="8">
    <location>
        <begin position="1"/>
        <end position="23"/>
    </location>
</feature>
<evidence type="ECO:0000313" key="10">
    <source>
        <dbReference type="EMBL" id="USE76858.1"/>
    </source>
</evidence>
<keyword evidence="8" id="KW-0732">Signal</keyword>
<dbReference type="InterPro" id="IPR027417">
    <property type="entry name" value="P-loop_NTPase"/>
</dbReference>
<dbReference type="InterPro" id="IPR003439">
    <property type="entry name" value="ABC_transporter-like_ATP-bd"/>
</dbReference>
<keyword evidence="11" id="KW-1185">Reference proteome</keyword>
<sequence length="265" mass="27876">MNVQTSVGSAAMAACASALSAGAASPPNAPLLEITGLRAGYGDVQVLWGIDLQVPAGEVTCIVGSNGAGKSTLLRTISGMVKPSGGRLVFAGKDMTGASPDAMLRAGVAHVPEGRRLFRGLSIRDNLLLGAYLRSDSRADIEADLDFVFTMFPILKTRQKQDATTLSGGEQQMCAIGRGIMSRPQLLMIDELSLGLAPRAVESLGEALLQINRAGLTILLVEQDVLTAFELARHANVVETGRVSLAGETRLLADDPRVRQAYMGM</sequence>
<feature type="chain" id="PRO_5046840044" evidence="8">
    <location>
        <begin position="24"/>
        <end position="265"/>
    </location>
</feature>
<dbReference type="Gene3D" id="3.40.50.300">
    <property type="entry name" value="P-loop containing nucleotide triphosphate hydrolases"/>
    <property type="match status" value="1"/>
</dbReference>
<reference evidence="10" key="1">
    <citation type="submission" date="2022-06" db="EMBL/GenBank/DDBJ databases">
        <title>Complete genome sequence and characterization of Cupriavidus gilardii QJ1 isolated from contaminating cells.</title>
        <authorList>
            <person name="Qi J."/>
        </authorList>
    </citation>
    <scope>NUCLEOTIDE SEQUENCE</scope>
    <source>
        <strain evidence="10">QJ1</strain>
    </source>
</reference>
<dbReference type="SMART" id="SM00382">
    <property type="entry name" value="AAA"/>
    <property type="match status" value="1"/>
</dbReference>
<evidence type="ECO:0000256" key="2">
    <source>
        <dbReference type="ARBA" id="ARBA00022448"/>
    </source>
</evidence>
<evidence type="ECO:0000313" key="11">
    <source>
        <dbReference type="Proteomes" id="UP001056648"/>
    </source>
</evidence>
<keyword evidence="6 10" id="KW-0067">ATP-binding</keyword>
<evidence type="ECO:0000256" key="1">
    <source>
        <dbReference type="ARBA" id="ARBA00005417"/>
    </source>
</evidence>
<name>A0ABY4VI36_9BURK</name>
<evidence type="ECO:0000256" key="7">
    <source>
        <dbReference type="ARBA" id="ARBA00022970"/>
    </source>
</evidence>
<dbReference type="PANTHER" id="PTHR43820">
    <property type="entry name" value="HIGH-AFFINITY BRANCHED-CHAIN AMINO ACID TRANSPORT ATP-BINDING PROTEIN LIVF"/>
    <property type="match status" value="1"/>
</dbReference>
<dbReference type="InterPro" id="IPR052156">
    <property type="entry name" value="BCAA_Transport_ATP-bd_LivF"/>
</dbReference>
<dbReference type="InterPro" id="IPR003593">
    <property type="entry name" value="AAA+_ATPase"/>
</dbReference>
<keyword evidence="4" id="KW-0997">Cell inner membrane</keyword>
<keyword evidence="2" id="KW-0813">Transport</keyword>
<comment type="similarity">
    <text evidence="1">Belongs to the ABC transporter superfamily.</text>
</comment>
<dbReference type="RefSeq" id="WP_244959225.1">
    <property type="nucleotide sequence ID" value="NZ_CP054624.1"/>
</dbReference>
<dbReference type="Pfam" id="PF00005">
    <property type="entry name" value="ABC_tran"/>
    <property type="match status" value="1"/>
</dbReference>
<dbReference type="EMBL" id="CP098735">
    <property type="protein sequence ID" value="USE76858.1"/>
    <property type="molecule type" value="Genomic_DNA"/>
</dbReference>
<accession>A0ABY4VI36</accession>
<dbReference type="Proteomes" id="UP001056648">
    <property type="component" value="Chromosome 1"/>
</dbReference>
<evidence type="ECO:0000256" key="3">
    <source>
        <dbReference type="ARBA" id="ARBA00022475"/>
    </source>
</evidence>
<gene>
    <name evidence="10" type="ORF">NDR89_06230</name>
</gene>
<evidence type="ECO:0000256" key="6">
    <source>
        <dbReference type="ARBA" id="ARBA00022840"/>
    </source>
</evidence>
<evidence type="ECO:0000256" key="5">
    <source>
        <dbReference type="ARBA" id="ARBA00022741"/>
    </source>
</evidence>
<feature type="domain" description="ABC transporter" evidence="9">
    <location>
        <begin position="32"/>
        <end position="265"/>
    </location>
</feature>
<proteinExistence type="inferred from homology"/>